<protein>
    <submittedName>
        <fullName evidence="2">Flp family type IVb pilin</fullName>
    </submittedName>
</protein>
<evidence type="ECO:0000313" key="3">
    <source>
        <dbReference type="Proteomes" id="UP000324298"/>
    </source>
</evidence>
<comment type="caution">
    <text evidence="2">The sequence shown here is derived from an EMBL/GenBank/DDBJ whole genome shotgun (WGS) entry which is preliminary data.</text>
</comment>
<feature type="transmembrane region" description="Helical" evidence="1">
    <location>
        <begin position="23"/>
        <end position="44"/>
    </location>
</feature>
<organism evidence="2 3">
    <name type="scientific">Oryzomonas rubra</name>
    <dbReference type="NCBI Taxonomy" id="2509454"/>
    <lineage>
        <taxon>Bacteria</taxon>
        <taxon>Pseudomonadati</taxon>
        <taxon>Thermodesulfobacteriota</taxon>
        <taxon>Desulfuromonadia</taxon>
        <taxon>Geobacterales</taxon>
        <taxon>Geobacteraceae</taxon>
        <taxon>Oryzomonas</taxon>
    </lineage>
</organism>
<dbReference type="RefSeq" id="WP_149307928.1">
    <property type="nucleotide sequence ID" value="NZ_SRSD01000007.1"/>
</dbReference>
<dbReference type="Proteomes" id="UP000324298">
    <property type="component" value="Unassembled WGS sequence"/>
</dbReference>
<name>A0A5A9XCC6_9BACT</name>
<keyword evidence="3" id="KW-1185">Reference proteome</keyword>
<evidence type="ECO:0000256" key="1">
    <source>
        <dbReference type="SAM" id="Phobius"/>
    </source>
</evidence>
<sequence>MDTIKLLIFNLLTRAKNEKGQTLVEYALIIVLIALAALVAMRYLGTAVSNSYSNAASSLANP</sequence>
<reference evidence="2 3" key="1">
    <citation type="submission" date="2019-04" db="EMBL/GenBank/DDBJ databases">
        <title>Geobacter ruber sp. nov., ferric-reducing bacteria isolated from paddy soil.</title>
        <authorList>
            <person name="Xu Z."/>
            <person name="Masuda Y."/>
            <person name="Itoh H."/>
            <person name="Senoo K."/>
        </authorList>
    </citation>
    <scope>NUCLEOTIDE SEQUENCE [LARGE SCALE GENOMIC DNA]</scope>
    <source>
        <strain evidence="2 3">Red88</strain>
    </source>
</reference>
<accession>A0A5A9XCC6</accession>
<keyword evidence="1" id="KW-1133">Transmembrane helix</keyword>
<dbReference type="InterPro" id="IPR007047">
    <property type="entry name" value="Flp_Fap"/>
</dbReference>
<keyword evidence="1" id="KW-0812">Transmembrane</keyword>
<evidence type="ECO:0000313" key="2">
    <source>
        <dbReference type="EMBL" id="KAA0890454.1"/>
    </source>
</evidence>
<proteinExistence type="predicted"/>
<gene>
    <name evidence="2" type="ORF">ET418_12395</name>
</gene>
<dbReference type="EMBL" id="SRSD01000007">
    <property type="protein sequence ID" value="KAA0890454.1"/>
    <property type="molecule type" value="Genomic_DNA"/>
</dbReference>
<dbReference type="AlphaFoldDB" id="A0A5A9XCC6"/>
<keyword evidence="1" id="KW-0472">Membrane</keyword>
<dbReference type="Pfam" id="PF04964">
    <property type="entry name" value="Flp_Fap"/>
    <property type="match status" value="1"/>
</dbReference>